<comment type="caution">
    <text evidence="2">The sequence shown here is derived from an EMBL/GenBank/DDBJ whole genome shotgun (WGS) entry which is preliminary data.</text>
</comment>
<sequence>MQYNIPKEISTEMKFTSKIYLFDFAMLLVALIFATIFSGLVYPSLRVLFYIFVAISTIFLVNKSIINPKKRNFQTVYLALVRDKKVYVTEKVE</sequence>
<evidence type="ECO:0000256" key="1">
    <source>
        <dbReference type="SAM" id="Phobius"/>
    </source>
</evidence>
<keyword evidence="3" id="KW-1185">Reference proteome</keyword>
<geneLocation type="plasmid" evidence="2">
    <name>p3</name>
</geneLocation>
<keyword evidence="1" id="KW-1133">Transmembrane helix</keyword>
<feature type="transmembrane region" description="Helical" evidence="1">
    <location>
        <begin position="47"/>
        <end position="66"/>
    </location>
</feature>
<keyword evidence="2" id="KW-0614">Plasmid</keyword>
<dbReference type="Proteomes" id="UP001141183">
    <property type="component" value="Unassembled WGS sequence"/>
</dbReference>
<organism evidence="2 3">
    <name type="scientific">Clostridium tertium</name>
    <dbReference type="NCBI Taxonomy" id="1559"/>
    <lineage>
        <taxon>Bacteria</taxon>
        <taxon>Bacillati</taxon>
        <taxon>Bacillota</taxon>
        <taxon>Clostridia</taxon>
        <taxon>Eubacteriales</taxon>
        <taxon>Clostridiaceae</taxon>
        <taxon>Clostridium</taxon>
    </lineage>
</organism>
<protein>
    <submittedName>
        <fullName evidence="2">DUF5592 family protein</fullName>
    </submittedName>
</protein>
<dbReference type="AlphaFoldDB" id="A0A9X4B552"/>
<feature type="transmembrane region" description="Helical" evidence="1">
    <location>
        <begin position="20"/>
        <end position="41"/>
    </location>
</feature>
<keyword evidence="1" id="KW-0472">Membrane</keyword>
<name>A0A9X4B552_9CLOT</name>
<evidence type="ECO:0000313" key="2">
    <source>
        <dbReference type="EMBL" id="MDC4242888.1"/>
    </source>
</evidence>
<dbReference type="RefSeq" id="WP_272471066.1">
    <property type="nucleotide sequence ID" value="NZ_JAMRYU010000187.1"/>
</dbReference>
<reference evidence="2" key="1">
    <citation type="submission" date="2022-05" db="EMBL/GenBank/DDBJ databases">
        <title>Draft genome sequence of Clostridium tertium strain CP3 isolated from Peru.</title>
        <authorList>
            <person name="Hurtado R."/>
            <person name="Lima L."/>
            <person name="Sousa T."/>
            <person name="Jaiswal A.K."/>
            <person name="Tiwari S."/>
            <person name="Maturrano L."/>
            <person name="Brenig B."/>
            <person name="Azevedo V."/>
        </authorList>
    </citation>
    <scope>NUCLEOTIDE SEQUENCE</scope>
    <source>
        <strain evidence="2">CP3</strain>
        <plasmid evidence="2">p3</plasmid>
    </source>
</reference>
<proteinExistence type="predicted"/>
<dbReference type="EMBL" id="JAMRYU010000187">
    <property type="protein sequence ID" value="MDC4242888.1"/>
    <property type="molecule type" value="Genomic_DNA"/>
</dbReference>
<accession>A0A9X4B552</accession>
<keyword evidence="1" id="KW-0812">Transmembrane</keyword>
<dbReference type="InterPro" id="IPR020275">
    <property type="entry name" value="DUF5592"/>
</dbReference>
<evidence type="ECO:0000313" key="3">
    <source>
        <dbReference type="Proteomes" id="UP001141183"/>
    </source>
</evidence>
<dbReference type="Pfam" id="PF17332">
    <property type="entry name" value="DUF5592"/>
    <property type="match status" value="1"/>
</dbReference>
<gene>
    <name evidence="2" type="ORF">NE398_22525</name>
</gene>